<dbReference type="GO" id="GO:0005886">
    <property type="term" value="C:plasma membrane"/>
    <property type="evidence" value="ECO:0007669"/>
    <property type="project" value="UniProtKB-SubCell"/>
</dbReference>
<dbReference type="AlphaFoldDB" id="A0A8I1HT49"/>
<dbReference type="PANTHER" id="PTHR12677">
    <property type="entry name" value="GOLGI APPARATUS MEMBRANE PROTEIN TVP38-RELATED"/>
    <property type="match status" value="1"/>
</dbReference>
<feature type="transmembrane region" description="Helical" evidence="7">
    <location>
        <begin position="180"/>
        <end position="201"/>
    </location>
</feature>
<dbReference type="EMBL" id="JAEHFL010000006">
    <property type="protein sequence ID" value="MBK3427819.1"/>
    <property type="molecule type" value="Genomic_DNA"/>
</dbReference>
<protein>
    <recommendedName>
        <fullName evidence="7">TVP38/TMEM64 family membrane protein</fullName>
    </recommendedName>
</protein>
<dbReference type="PANTHER" id="PTHR12677:SF59">
    <property type="entry name" value="GOLGI APPARATUS MEMBRANE PROTEIN TVP38-RELATED"/>
    <property type="match status" value="1"/>
</dbReference>
<comment type="similarity">
    <text evidence="2 7">Belongs to the TVP38/TMEM64 family.</text>
</comment>
<dbReference type="InterPro" id="IPR015414">
    <property type="entry name" value="TMEM64"/>
</dbReference>
<keyword evidence="3 7" id="KW-1003">Cell membrane</keyword>
<evidence type="ECO:0000256" key="2">
    <source>
        <dbReference type="ARBA" id="ARBA00008640"/>
    </source>
</evidence>
<evidence type="ECO:0000256" key="1">
    <source>
        <dbReference type="ARBA" id="ARBA00004651"/>
    </source>
</evidence>
<evidence type="ECO:0000256" key="6">
    <source>
        <dbReference type="ARBA" id="ARBA00023136"/>
    </source>
</evidence>
<feature type="transmembrane region" description="Helical" evidence="7">
    <location>
        <begin position="152"/>
        <end position="174"/>
    </location>
</feature>
<evidence type="ECO:0000256" key="3">
    <source>
        <dbReference type="ARBA" id="ARBA00022475"/>
    </source>
</evidence>
<proteinExistence type="inferred from homology"/>
<organism evidence="9 10">
    <name type="scientific">Corynebacterium tuberculostearicum</name>
    <dbReference type="NCBI Taxonomy" id="38304"/>
    <lineage>
        <taxon>Bacteria</taxon>
        <taxon>Bacillati</taxon>
        <taxon>Actinomycetota</taxon>
        <taxon>Actinomycetes</taxon>
        <taxon>Mycobacteriales</taxon>
        <taxon>Corynebacteriaceae</taxon>
        <taxon>Corynebacterium</taxon>
    </lineage>
</organism>
<evidence type="ECO:0000313" key="9">
    <source>
        <dbReference type="EMBL" id="MBK3427819.1"/>
    </source>
</evidence>
<sequence length="238" mass="26225">MTTLLSWARSFGHFLMSLARSAWRSILQWSIRRWLAFFAAILTVVALLYFFDLPDVAQLREASTRYGAWFPLLFTLGYVIFTQLPFPRTFWTVAAGILFGPWKGLALSLCALTVSAALSLLIVRTLLGDWIRPHLTHPAVFKINAHLERRGWLAIASLRMVAGVPFSLLNYVAALTPVKLSHFTVATLLGSIPTTALGVFFGDALTGHTSPSIIVAMVAFAAIGMGGLYMDSRLPTRP</sequence>
<evidence type="ECO:0000259" key="8">
    <source>
        <dbReference type="Pfam" id="PF09335"/>
    </source>
</evidence>
<name>A0A8I1HT49_9CORY</name>
<dbReference type="Pfam" id="PF09335">
    <property type="entry name" value="VTT_dom"/>
    <property type="match status" value="1"/>
</dbReference>
<evidence type="ECO:0000256" key="5">
    <source>
        <dbReference type="ARBA" id="ARBA00022989"/>
    </source>
</evidence>
<feature type="transmembrane region" description="Helical" evidence="7">
    <location>
        <begin position="213"/>
        <end position="230"/>
    </location>
</feature>
<feature type="transmembrane region" description="Helical" evidence="7">
    <location>
        <begin position="106"/>
        <end position="127"/>
    </location>
</feature>
<dbReference type="RefSeq" id="WP_005324807.1">
    <property type="nucleotide sequence ID" value="NZ_CP175770.1"/>
</dbReference>
<comment type="caution">
    <text evidence="9">The sequence shown here is derived from an EMBL/GenBank/DDBJ whole genome shotgun (WGS) entry which is preliminary data.</text>
</comment>
<dbReference type="InterPro" id="IPR032816">
    <property type="entry name" value="VTT_dom"/>
</dbReference>
<comment type="subcellular location">
    <subcellularLocation>
        <location evidence="1 7">Cell membrane</location>
        <topology evidence="1 7">Multi-pass membrane protein</topology>
    </subcellularLocation>
</comment>
<feature type="domain" description="VTT" evidence="8">
    <location>
        <begin position="86"/>
        <end position="203"/>
    </location>
</feature>
<keyword evidence="5 7" id="KW-1133">Transmembrane helix</keyword>
<gene>
    <name evidence="9" type="ORF">JDP02_04710</name>
</gene>
<evidence type="ECO:0000256" key="4">
    <source>
        <dbReference type="ARBA" id="ARBA00022692"/>
    </source>
</evidence>
<accession>A0A8I1HT49</accession>
<keyword evidence="10" id="KW-1185">Reference proteome</keyword>
<evidence type="ECO:0000313" key="10">
    <source>
        <dbReference type="Proteomes" id="UP000603369"/>
    </source>
</evidence>
<feature type="transmembrane region" description="Helical" evidence="7">
    <location>
        <begin position="34"/>
        <end position="54"/>
    </location>
</feature>
<feature type="transmembrane region" description="Helical" evidence="7">
    <location>
        <begin position="66"/>
        <end position="86"/>
    </location>
</feature>
<dbReference type="Proteomes" id="UP000603369">
    <property type="component" value="Unassembled WGS sequence"/>
</dbReference>
<keyword evidence="6 7" id="KW-0472">Membrane</keyword>
<reference evidence="9 10" key="1">
    <citation type="submission" date="2020-12" db="EMBL/GenBank/DDBJ databases">
        <title>Draft genome sequence of the commensal strain Corynebacterium tuberculostearicum MFP09/CIP 102622 isolated from human skin.</title>
        <authorList>
            <person name="Boukerb A.M."/>
            <person name="Janvier X."/>
            <person name="Feuilloley M.G.J."/>
            <person name="Groboillot A."/>
        </authorList>
    </citation>
    <scope>NUCLEOTIDE SEQUENCE [LARGE SCALE GENOMIC DNA]</scope>
    <source>
        <strain evidence="9 10">CIP 102622</strain>
    </source>
</reference>
<evidence type="ECO:0000256" key="7">
    <source>
        <dbReference type="RuleBase" id="RU366058"/>
    </source>
</evidence>
<keyword evidence="4 7" id="KW-0812">Transmembrane</keyword>